<evidence type="ECO:0000313" key="3">
    <source>
        <dbReference type="EMBL" id="RBP98105.1"/>
    </source>
</evidence>
<feature type="transmembrane region" description="Helical" evidence="1">
    <location>
        <begin position="411"/>
        <end position="433"/>
    </location>
</feature>
<keyword evidence="1" id="KW-1133">Transmembrane helix</keyword>
<feature type="transmembrane region" description="Helical" evidence="1">
    <location>
        <begin position="536"/>
        <end position="569"/>
    </location>
</feature>
<dbReference type="SUPFAM" id="SSF53448">
    <property type="entry name" value="Nucleotide-diphospho-sugar transferases"/>
    <property type="match status" value="1"/>
</dbReference>
<sequence length="1045" mass="112926">MNAMAIGNIRQVLTDLIEHRPENVEHQDVNESVAAVMTVEEDLRFLPHSLRAVLSGCVLPSTIVVADCTGEVDQPIHTSIEVLSHPGGLDVAMPVMKTVDIQLVRAKGAKSFGDAVTKALHYANLDPAIRCLWLLHDDSRPADGHCLESLVEAWHNAPTACLLGAKQLDWSGENLHDVGYYAGRHSIRSLVVDGEPDQEQYDGRGDVFAVSLVGCLLPLETLARFKGINSWFGSFGEAADFCRRICLGGGRVVVVPGAKMAHRRARFEGVRSRSGEPLTQDEILNPARGVMKAQEDYYYTDQPALMWPLLWILGLFKALISSVRLLFAKRPYEACCALFMPWRLLVSLLPALGARHLLVAQATTSQQRLTVLQADRKQIGQWRDRCKAFDSQQHTVLLSPLALTHLRRRALVRWSLAIIMALVSVALILVTHWDLFLAALSGDPISSSGLLATDASMKQLAQAASTPWGYGFSTGLPAPPLPWLQVWLLASMLTLGHPAAAISLIFFLAAPLSALSFWALAGIFTRSDCVRASSGLLWACLGLALGLYQSANLPMLTVMIFLPASFAFTFRAVGLYQTEDPVSPHSSVQAAGCAALCFIPVVAAEPQLLLPLIAIFLVFLLVTPRHRTMLLLIPIPSAFAIAPTIVNSIKFAQEGAWRQLFADAMLPASTVQGGPRALNLLEVFTKALGLDAGDFLSFWTQLGLLGKLTMLVLAMVLLLAILALFLPFALRLSRMMWVVALAGAGTATASALLLVRVDAQGQVAGSVLPGVCLALMALLSCLCLLTGPAVKPYRSLRDSQTQSGPIALEAAPGLLAGANSWLVKSGRVLMVLLLLAACCSWAVYGLSSSKDDVRVSHDALPMVATDYLAANESRRILAIRPGSDNTIDWSVMRTGRGDLMDSSAALQVRNAFNPPDANQVLLTKASASLFAHADSQAVADISKLGFGGIYVLPAGGDADSEEAYQQLLSNINASDGTQSVVTGDSGTYYRLTQVDINQQGIALAGQHQAQDSFWRYLWLWMVGIVLFIYCLVALPRWGRHGREMA</sequence>
<dbReference type="Pfam" id="PF13632">
    <property type="entry name" value="Glyco_trans_2_3"/>
    <property type="match status" value="1"/>
</dbReference>
<accession>A0A366K8Q0</accession>
<feature type="transmembrane region" description="Helical" evidence="1">
    <location>
        <begin position="737"/>
        <end position="755"/>
    </location>
</feature>
<feature type="transmembrane region" description="Helical" evidence="1">
    <location>
        <begin position="767"/>
        <end position="790"/>
    </location>
</feature>
<feature type="transmembrane region" description="Helical" evidence="1">
    <location>
        <begin position="708"/>
        <end position="730"/>
    </location>
</feature>
<feature type="domain" description="Glycosyltransferase 2-like" evidence="2">
    <location>
        <begin position="134"/>
        <end position="336"/>
    </location>
</feature>
<feature type="transmembrane region" description="Helical" evidence="1">
    <location>
        <begin position="499"/>
        <end position="524"/>
    </location>
</feature>
<dbReference type="EMBL" id="PDCG01000002">
    <property type="protein sequence ID" value="RBP98105.1"/>
    <property type="molecule type" value="Genomic_DNA"/>
</dbReference>
<dbReference type="Gene3D" id="3.90.550.10">
    <property type="entry name" value="Spore Coat Polysaccharide Biosynthesis Protein SpsA, Chain A"/>
    <property type="match status" value="1"/>
</dbReference>
<feature type="transmembrane region" description="Helical" evidence="1">
    <location>
        <begin position="305"/>
        <end position="327"/>
    </location>
</feature>
<dbReference type="InterPro" id="IPR029044">
    <property type="entry name" value="Nucleotide-diphossugar_trans"/>
</dbReference>
<dbReference type="Proteomes" id="UP000252530">
    <property type="component" value="Unassembled WGS sequence"/>
</dbReference>
<feature type="transmembrane region" description="Helical" evidence="1">
    <location>
        <begin position="828"/>
        <end position="846"/>
    </location>
</feature>
<keyword evidence="1" id="KW-0812">Transmembrane</keyword>
<feature type="transmembrane region" description="Helical" evidence="1">
    <location>
        <begin position="1013"/>
        <end position="1034"/>
    </location>
</feature>
<proteinExistence type="predicted"/>
<evidence type="ECO:0000313" key="4">
    <source>
        <dbReference type="Proteomes" id="UP000252530"/>
    </source>
</evidence>
<comment type="caution">
    <text evidence="3">The sequence shown here is derived from an EMBL/GenBank/DDBJ whole genome shotgun (WGS) entry which is preliminary data.</text>
</comment>
<dbReference type="AlphaFoldDB" id="A0A366K8Q0"/>
<gene>
    <name evidence="3" type="ORF">CRD60_02790</name>
</gene>
<keyword evidence="1" id="KW-0472">Membrane</keyword>
<feature type="transmembrane region" description="Helical" evidence="1">
    <location>
        <begin position="589"/>
        <end position="622"/>
    </location>
</feature>
<name>A0A366K8Q0_9BIFI</name>
<dbReference type="RefSeq" id="WP_113859789.1">
    <property type="nucleotide sequence ID" value="NZ_PDCG01000002.1"/>
</dbReference>
<keyword evidence="4" id="KW-1185">Reference proteome</keyword>
<dbReference type="OrthoDB" id="3734530at2"/>
<feature type="transmembrane region" description="Helical" evidence="1">
    <location>
        <begin position="629"/>
        <end position="649"/>
    </location>
</feature>
<evidence type="ECO:0000259" key="2">
    <source>
        <dbReference type="Pfam" id="PF13632"/>
    </source>
</evidence>
<dbReference type="InterPro" id="IPR001173">
    <property type="entry name" value="Glyco_trans_2-like"/>
</dbReference>
<organism evidence="3 4">
    <name type="scientific">Bifidobacterium aemilianum</name>
    <dbReference type="NCBI Taxonomy" id="2493120"/>
    <lineage>
        <taxon>Bacteria</taxon>
        <taxon>Bacillati</taxon>
        <taxon>Actinomycetota</taxon>
        <taxon>Actinomycetes</taxon>
        <taxon>Bifidobacteriales</taxon>
        <taxon>Bifidobacteriaceae</taxon>
        <taxon>Bifidobacterium</taxon>
    </lineage>
</organism>
<evidence type="ECO:0000256" key="1">
    <source>
        <dbReference type="SAM" id="Phobius"/>
    </source>
</evidence>
<reference evidence="3 4" key="1">
    <citation type="submission" date="2017-10" db="EMBL/GenBank/DDBJ databases">
        <title>Bifidobacterium xylocopum sp. nov. and Bifidobacterium aemilianum sp. nov., from the carpenter bee (Xylocopa violacea) digestive tract.</title>
        <authorList>
            <person name="Alberoni D."/>
            <person name="Baffoni L."/>
            <person name="Di Gioia D."/>
            <person name="Gaggia F."/>
            <person name="Biavati B."/>
        </authorList>
    </citation>
    <scope>NUCLEOTIDE SEQUENCE [LARGE SCALE GENOMIC DNA]</scope>
    <source>
        <strain evidence="3 4">XV10</strain>
    </source>
</reference>
<protein>
    <recommendedName>
        <fullName evidence="2">Glycosyltransferase 2-like domain-containing protein</fullName>
    </recommendedName>
</protein>